<dbReference type="CDD" id="cd00096">
    <property type="entry name" value="Ig"/>
    <property type="match status" value="2"/>
</dbReference>
<feature type="transmembrane region" description="Helical" evidence="6">
    <location>
        <begin position="632"/>
        <end position="659"/>
    </location>
</feature>
<protein>
    <recommendedName>
        <fullName evidence="7">Ig-like domain-containing protein</fullName>
    </recommendedName>
</protein>
<keyword evidence="1" id="KW-0732">Signal</keyword>
<dbReference type="PANTHER" id="PTHR44427">
    <property type="entry name" value="CARCINOEMBRYONIC ANTIGEN-RELATED CELL ADHESION MOLECULE 19"/>
    <property type="match status" value="1"/>
</dbReference>
<keyword evidence="6" id="KW-1133">Transmembrane helix</keyword>
<keyword evidence="3" id="KW-0393">Immunoglobulin domain</keyword>
<feature type="region of interest" description="Disordered" evidence="5">
    <location>
        <begin position="28"/>
        <end position="63"/>
    </location>
</feature>
<dbReference type="InterPro" id="IPR007110">
    <property type="entry name" value="Ig-like_dom"/>
</dbReference>
<dbReference type="InterPro" id="IPR013783">
    <property type="entry name" value="Ig-like_fold"/>
</dbReference>
<proteinExistence type="inferred from homology"/>
<dbReference type="InterPro" id="IPR003598">
    <property type="entry name" value="Ig_sub2"/>
</dbReference>
<dbReference type="InterPro" id="IPR013151">
    <property type="entry name" value="Immunoglobulin_dom"/>
</dbReference>
<dbReference type="InterPro" id="IPR050831">
    <property type="entry name" value="CEA_cell_adhesion"/>
</dbReference>
<keyword evidence="9" id="KW-1185">Reference proteome</keyword>
<keyword evidence="6" id="KW-0472">Membrane</keyword>
<organism evidence="8 9">
    <name type="scientific">Ornithorhynchus anatinus</name>
    <name type="common">Duckbill platypus</name>
    <dbReference type="NCBI Taxonomy" id="9258"/>
    <lineage>
        <taxon>Eukaryota</taxon>
        <taxon>Metazoa</taxon>
        <taxon>Chordata</taxon>
        <taxon>Craniata</taxon>
        <taxon>Vertebrata</taxon>
        <taxon>Euteleostomi</taxon>
        <taxon>Mammalia</taxon>
        <taxon>Monotremata</taxon>
        <taxon>Ornithorhynchidae</taxon>
        <taxon>Ornithorhynchus</taxon>
    </lineage>
</organism>
<dbReference type="SUPFAM" id="SSF48726">
    <property type="entry name" value="Immunoglobulin"/>
    <property type="match status" value="4"/>
</dbReference>
<dbReference type="InterPro" id="IPR003599">
    <property type="entry name" value="Ig_sub"/>
</dbReference>
<reference evidence="8" key="3">
    <citation type="submission" date="2025-09" db="UniProtKB">
        <authorList>
            <consortium name="Ensembl"/>
        </authorList>
    </citation>
    <scope>IDENTIFICATION</scope>
    <source>
        <strain evidence="8">Glennie</strain>
    </source>
</reference>
<evidence type="ECO:0000256" key="1">
    <source>
        <dbReference type="ARBA" id="ARBA00022729"/>
    </source>
</evidence>
<feature type="domain" description="Ig-like" evidence="7">
    <location>
        <begin position="167"/>
        <end position="252"/>
    </location>
</feature>
<evidence type="ECO:0000313" key="9">
    <source>
        <dbReference type="Proteomes" id="UP000002279"/>
    </source>
</evidence>
<gene>
    <name evidence="8" type="primary">VSIG10L</name>
</gene>
<dbReference type="HOGENOM" id="CLU_050796_0_0_1"/>
<evidence type="ECO:0000256" key="2">
    <source>
        <dbReference type="ARBA" id="ARBA00023180"/>
    </source>
</evidence>
<dbReference type="SMART" id="SM00408">
    <property type="entry name" value="IGc2"/>
    <property type="match status" value="3"/>
</dbReference>
<dbReference type="InterPro" id="IPR036179">
    <property type="entry name" value="Ig-like_dom_sf"/>
</dbReference>
<dbReference type="eggNOG" id="ENOG502QWIT">
    <property type="taxonomic scope" value="Eukaryota"/>
</dbReference>
<dbReference type="Gene3D" id="2.60.40.10">
    <property type="entry name" value="Immunoglobulins"/>
    <property type="match status" value="3"/>
</dbReference>
<dbReference type="InterPro" id="IPR013106">
    <property type="entry name" value="Ig_V-set"/>
</dbReference>
<feature type="domain" description="Ig-like" evidence="7">
    <location>
        <begin position="51"/>
        <end position="163"/>
    </location>
</feature>
<dbReference type="PANTHER" id="PTHR44427:SF5">
    <property type="entry name" value="V-SET AND IMMUNOGLOBULIN DOMAIN-CONTAINING PROTEIN 10-LIKE"/>
    <property type="match status" value="1"/>
</dbReference>
<dbReference type="Proteomes" id="UP000002279">
    <property type="component" value="Chromosome 5"/>
</dbReference>
<evidence type="ECO:0000256" key="6">
    <source>
        <dbReference type="SAM" id="Phobius"/>
    </source>
</evidence>
<dbReference type="Pfam" id="PF13895">
    <property type="entry name" value="Ig_2"/>
    <property type="match status" value="1"/>
</dbReference>
<dbReference type="PROSITE" id="PS50835">
    <property type="entry name" value="IG_LIKE"/>
    <property type="match status" value="3"/>
</dbReference>
<name>F7FID4_ORNAN</name>
<dbReference type="Bgee" id="ENSOANG00000013440">
    <property type="expression patterns" value="Expressed in heart and 2 other cell types or tissues"/>
</dbReference>
<dbReference type="Pfam" id="PF07686">
    <property type="entry name" value="V-set"/>
    <property type="match status" value="1"/>
</dbReference>
<comment type="similarity">
    <text evidence="4">Belongs to the immunoglobulin superfamily. CEA family.</text>
</comment>
<evidence type="ECO:0000256" key="3">
    <source>
        <dbReference type="ARBA" id="ARBA00023319"/>
    </source>
</evidence>
<reference evidence="8" key="2">
    <citation type="submission" date="2025-08" db="UniProtKB">
        <authorList>
            <consortium name="Ensembl"/>
        </authorList>
    </citation>
    <scope>IDENTIFICATION</scope>
    <source>
        <strain evidence="8">Glennie</strain>
    </source>
</reference>
<dbReference type="GeneTree" id="ENSGT00940000162314"/>
<keyword evidence="6" id="KW-0812">Transmembrane</keyword>
<accession>F7FID4</accession>
<dbReference type="Ensembl" id="ENSOANT00000021218.3">
    <property type="protein sequence ID" value="ENSOANP00000021215.2"/>
    <property type="gene ID" value="ENSOANG00000013440.3"/>
</dbReference>
<dbReference type="AlphaFoldDB" id="F7FID4"/>
<evidence type="ECO:0000256" key="5">
    <source>
        <dbReference type="SAM" id="MobiDB-lite"/>
    </source>
</evidence>
<feature type="compositionally biased region" description="Polar residues" evidence="5">
    <location>
        <begin position="680"/>
        <end position="690"/>
    </location>
</feature>
<evidence type="ECO:0000256" key="4">
    <source>
        <dbReference type="ARBA" id="ARBA00038222"/>
    </source>
</evidence>
<feature type="compositionally biased region" description="Low complexity" evidence="5">
    <location>
        <begin position="31"/>
        <end position="54"/>
    </location>
</feature>
<evidence type="ECO:0000313" key="8">
    <source>
        <dbReference type="Ensembl" id="ENSOANP00000021215.2"/>
    </source>
</evidence>
<reference evidence="8 9" key="1">
    <citation type="journal article" date="2008" name="Nature">
        <title>Genome analysis of the platypus reveals unique signatures of evolution.</title>
        <authorList>
            <person name="Warren W.C."/>
            <person name="Hillier L.W."/>
            <person name="Marshall Graves J.A."/>
            <person name="Birney E."/>
            <person name="Ponting C.P."/>
            <person name="Grutzner F."/>
            <person name="Belov K."/>
            <person name="Miller W."/>
            <person name="Clarke L."/>
            <person name="Chinwalla A.T."/>
            <person name="Yang S.P."/>
            <person name="Heger A."/>
            <person name="Locke D.P."/>
            <person name="Miethke P."/>
            <person name="Waters P.D."/>
            <person name="Veyrunes F."/>
            <person name="Fulton L."/>
            <person name="Fulton B."/>
            <person name="Graves T."/>
            <person name="Wallis J."/>
            <person name="Puente X.S."/>
            <person name="Lopez-Otin C."/>
            <person name="Ordonez G.R."/>
            <person name="Eichler E.E."/>
            <person name="Chen L."/>
            <person name="Cheng Z."/>
            <person name="Deakin J.E."/>
            <person name="Alsop A."/>
            <person name="Thompson K."/>
            <person name="Kirby P."/>
            <person name="Papenfuss A.T."/>
            <person name="Wakefield M.J."/>
            <person name="Olender T."/>
            <person name="Lancet D."/>
            <person name="Huttley G.A."/>
            <person name="Smit A.F."/>
            <person name="Pask A."/>
            <person name="Temple-Smith P."/>
            <person name="Batzer M.A."/>
            <person name="Walker J.A."/>
            <person name="Konkel M.K."/>
            <person name="Harris R.S."/>
            <person name="Whittington C.M."/>
            <person name="Wong E.S."/>
            <person name="Gemmell N.J."/>
            <person name="Buschiazzo E."/>
            <person name="Vargas Jentzsch I.M."/>
            <person name="Merkel A."/>
            <person name="Schmitz J."/>
            <person name="Zemann A."/>
            <person name="Churakov G."/>
            <person name="Kriegs J.O."/>
            <person name="Brosius J."/>
            <person name="Murchison E.P."/>
            <person name="Sachidanandam R."/>
            <person name="Smith C."/>
            <person name="Hannon G.J."/>
            <person name="Tsend-Ayush E."/>
            <person name="McMillan D."/>
            <person name="Attenborough R."/>
            <person name="Rens W."/>
            <person name="Ferguson-Smith M."/>
            <person name="Lefevre C.M."/>
            <person name="Sharp J.A."/>
            <person name="Nicholas K.R."/>
            <person name="Ray D.A."/>
            <person name="Kube M."/>
            <person name="Reinhardt R."/>
            <person name="Pringle T.H."/>
            <person name="Taylor J."/>
            <person name="Jones R.C."/>
            <person name="Nixon B."/>
            <person name="Dacheux J.L."/>
            <person name="Niwa H."/>
            <person name="Sekita Y."/>
            <person name="Huang X."/>
            <person name="Stark A."/>
            <person name="Kheradpour P."/>
            <person name="Kellis M."/>
            <person name="Flicek P."/>
            <person name="Chen Y."/>
            <person name="Webber C."/>
            <person name="Hardison R."/>
            <person name="Nelson J."/>
            <person name="Hallsworth-Pepin K."/>
            <person name="Delehaunty K."/>
            <person name="Markovic C."/>
            <person name="Minx P."/>
            <person name="Feng Y."/>
            <person name="Kremitzki C."/>
            <person name="Mitreva M."/>
            <person name="Glasscock J."/>
            <person name="Wylie T."/>
            <person name="Wohldmann P."/>
            <person name="Thiru P."/>
            <person name="Nhan M.N."/>
            <person name="Pohl C.S."/>
            <person name="Smith S.M."/>
            <person name="Hou S."/>
            <person name="Nefedov M."/>
            <person name="de Jong P.J."/>
            <person name="Renfree M.B."/>
            <person name="Mardis E.R."/>
            <person name="Wilson R.K."/>
        </authorList>
    </citation>
    <scope>NUCLEOTIDE SEQUENCE [LARGE SCALE GENOMIC DNA]</scope>
    <source>
        <strain evidence="8 9">Glennie</strain>
    </source>
</reference>
<dbReference type="InParanoid" id="F7FID4"/>
<dbReference type="FunCoup" id="F7FID4">
    <property type="interactions" value="493"/>
</dbReference>
<dbReference type="SMART" id="SM00409">
    <property type="entry name" value="IG"/>
    <property type="match status" value="3"/>
</dbReference>
<dbReference type="Pfam" id="PF00047">
    <property type="entry name" value="ig"/>
    <property type="match status" value="1"/>
</dbReference>
<feature type="domain" description="Ig-like" evidence="7">
    <location>
        <begin position="260"/>
        <end position="347"/>
    </location>
</feature>
<sequence length="773" mass="80373">HIPNVWLGPQVPEARLDGRTRLGVVGLAGPGAFSRGEGRGSRSPSARSVGPPAGQAGADGLSVSRSPVEVLSGRAVTLRVSLSPPQPFPLLVWRRNGTALVTGSLDPGAPPPLLAPAFQPRLRFNRSDGTLELSQASPSDSGVYTVEAIRVGRDALQAQVEVFVYEPVGNVSVSPAAPEAEEGGAPVTLRCGPQRGRLSWSRDGGRALAGDPQVRLAGASLSIGRPDRSHQGNYTCRVSNPFGHGARTVPLTVYYGPDPPRITISSDRDADPGRYVTVGSNVTLGCVAPARPPALLAWSLADPGQRAVPSGPSLLLPRVTAAHAGPYACLATNPRTQRSLRAVANLTVAEPPLGVPRCAMEGGPGERSLRFLCTWPGGTPAPSLQFVGLPGGPRPPGRSPLEVTVPAQPQLSGLSVTCLAHHLTASKNCTMTPEAPQAVLLKVSVEESTQGRATVTLLATGCPPPARAMWAREGRPLAPGAGGRLELRGDGRQLLIHNFSLIHDLGNYSVLCSGVLGAGGDRITLTGPSILSWRLQRVQEAVVLTWDVDRGAVLSGFQVQARTAAGSAKASGTGHWHSLLVLGPGERSAVVPVPSQTGGPWDLRILPTLGTQPGIPSTTKTYQAGPILGPGAIAGIVLGSLLAFGLLATFLGLLICCLCRRKGHDKEPLTLAPIPPVVSDPSTPTKKTQSVTPVRAPQAPPPPLPPVDTTVLSAYSQDPRRTVSVGDGSGSEEVGIHTLLTHISLLCDFGQVTSLFWASVISSVKWGLRLNPT</sequence>
<dbReference type="OMA" id="MSGSFWS"/>
<keyword evidence="2" id="KW-0325">Glycoprotein</keyword>
<evidence type="ECO:0000259" key="7">
    <source>
        <dbReference type="PROSITE" id="PS50835"/>
    </source>
</evidence>
<feature type="region of interest" description="Disordered" evidence="5">
    <location>
        <begin position="670"/>
        <end position="706"/>
    </location>
</feature>